<dbReference type="EMBL" id="VSRR010000999">
    <property type="protein sequence ID" value="MPC21645.1"/>
    <property type="molecule type" value="Genomic_DNA"/>
</dbReference>
<dbReference type="AlphaFoldDB" id="A0A5B7DKH2"/>
<dbReference type="OrthoDB" id="6601382at2759"/>
<protein>
    <submittedName>
        <fullName evidence="1">Uncharacterized protein</fullName>
    </submittedName>
</protein>
<name>A0A5B7DKH2_PORTR</name>
<evidence type="ECO:0000313" key="1">
    <source>
        <dbReference type="EMBL" id="MPC21645.1"/>
    </source>
</evidence>
<evidence type="ECO:0000313" key="2">
    <source>
        <dbReference type="Proteomes" id="UP000324222"/>
    </source>
</evidence>
<proteinExistence type="predicted"/>
<dbReference type="InterPro" id="IPR052797">
    <property type="entry name" value="RegFact_GeneExpr_CellDeath"/>
</dbReference>
<accession>A0A5B7DKH2</accession>
<sequence length="412" mass="45527">MVSGEMKFFLWCRRSGYDKYHSRVMVHGGQRKRSVKINAVCTSFMEVTFDTAGGATVHFCRTHYGHANDGQHLRLNAEERDSIRQLIQEGHGASSIITTMKTQMPQHRHHLLKYGNIRGIYIRQTQGSGLAESDQETFQDAVVNGDQNSLTSPLQQPHSTDMAESDQETFEDAVMNRRQNSLTSPLQQPHSTGVVEGGQVIYQNVVMGIGSQNSLTYSLQQPQCTGIVEGGQVMYQNAVVNEGSQDSLTYSLQQAQGSGMAECGQVTYQNAVVKEGDQDSLTLEVEKEVEVEAIDRQPSDTSEILDLDQLQACSVESLKAEVKAKIERAFHLASSVTNEETLKYVSENLDHLTDLLERSRGIEVVSEASKPLASQDTGQNVVLHKDIDGNTHLLLCSSESIDNLMCKEEDAA</sequence>
<dbReference type="PANTHER" id="PTHR33936:SF24">
    <property type="entry name" value="C2H2-TYPE DOMAIN-CONTAINING PROTEIN"/>
    <property type="match status" value="1"/>
</dbReference>
<organism evidence="1 2">
    <name type="scientific">Portunus trituberculatus</name>
    <name type="common">Swimming crab</name>
    <name type="synonym">Neptunus trituberculatus</name>
    <dbReference type="NCBI Taxonomy" id="210409"/>
    <lineage>
        <taxon>Eukaryota</taxon>
        <taxon>Metazoa</taxon>
        <taxon>Ecdysozoa</taxon>
        <taxon>Arthropoda</taxon>
        <taxon>Crustacea</taxon>
        <taxon>Multicrustacea</taxon>
        <taxon>Malacostraca</taxon>
        <taxon>Eumalacostraca</taxon>
        <taxon>Eucarida</taxon>
        <taxon>Decapoda</taxon>
        <taxon>Pleocyemata</taxon>
        <taxon>Brachyura</taxon>
        <taxon>Eubrachyura</taxon>
        <taxon>Portunoidea</taxon>
        <taxon>Portunidae</taxon>
        <taxon>Portuninae</taxon>
        <taxon>Portunus</taxon>
    </lineage>
</organism>
<keyword evidence="2" id="KW-1185">Reference proteome</keyword>
<reference evidence="1 2" key="1">
    <citation type="submission" date="2019-05" db="EMBL/GenBank/DDBJ databases">
        <title>Another draft genome of Portunus trituberculatus and its Hox gene families provides insights of decapod evolution.</title>
        <authorList>
            <person name="Jeong J.-H."/>
            <person name="Song I."/>
            <person name="Kim S."/>
            <person name="Choi T."/>
            <person name="Kim D."/>
            <person name="Ryu S."/>
            <person name="Kim W."/>
        </authorList>
    </citation>
    <scope>NUCLEOTIDE SEQUENCE [LARGE SCALE GENOMIC DNA]</scope>
    <source>
        <tissue evidence="1">Muscle</tissue>
    </source>
</reference>
<dbReference type="Proteomes" id="UP000324222">
    <property type="component" value="Unassembled WGS sequence"/>
</dbReference>
<comment type="caution">
    <text evidence="1">The sequence shown here is derived from an EMBL/GenBank/DDBJ whole genome shotgun (WGS) entry which is preliminary data.</text>
</comment>
<gene>
    <name evidence="1" type="ORF">E2C01_014636</name>
</gene>
<dbReference type="PANTHER" id="PTHR33936">
    <property type="entry name" value="PROTEIN CBG17840"/>
    <property type="match status" value="1"/>
</dbReference>